<gene>
    <name evidence="1" type="ORF">LX77_03472</name>
</gene>
<reference evidence="1 2" key="1">
    <citation type="submission" date="2018-06" db="EMBL/GenBank/DDBJ databases">
        <title>Genomic Encyclopedia of Archaeal and Bacterial Type Strains, Phase II (KMG-II): from individual species to whole genera.</title>
        <authorList>
            <person name="Goeker M."/>
        </authorList>
    </citation>
    <scope>NUCLEOTIDE SEQUENCE [LARGE SCALE GENOMIC DNA]</scope>
    <source>
        <strain evidence="1 2">DSM 12408</strain>
    </source>
</reference>
<organism evidence="1 2">
    <name type="scientific">Gelidibacter algens</name>
    <dbReference type="NCBI Taxonomy" id="49280"/>
    <lineage>
        <taxon>Bacteria</taxon>
        <taxon>Pseudomonadati</taxon>
        <taxon>Bacteroidota</taxon>
        <taxon>Flavobacteriia</taxon>
        <taxon>Flavobacteriales</taxon>
        <taxon>Flavobacteriaceae</taxon>
        <taxon>Gelidibacter</taxon>
    </lineage>
</organism>
<evidence type="ECO:0000313" key="2">
    <source>
        <dbReference type="Proteomes" id="UP000248987"/>
    </source>
</evidence>
<sequence>MFILKKSYICDYKIFRNQSVMKKLLVIFGLMLSVLACKTEDKKTEVKEVENEVVNYTSIGDEITADGARSTSDMAEAYKSMSIGDTISTKMIGKVDEVCQSKGCWMKVNLEDGNQVMVKFKDYGFFMPKDIAGKEVVLNGKAFVNEVPVDEQRHYAEDAGQSSEDIAAITEPKKTFSFEADGVLLKGE</sequence>
<comment type="caution">
    <text evidence="1">The sequence shown here is derived from an EMBL/GenBank/DDBJ whole genome shotgun (WGS) entry which is preliminary data.</text>
</comment>
<proteinExistence type="predicted"/>
<dbReference type="EMBL" id="QLLQ01000020">
    <property type="protein sequence ID" value="RAJ19729.1"/>
    <property type="molecule type" value="Genomic_DNA"/>
</dbReference>
<keyword evidence="2" id="KW-1185">Reference proteome</keyword>
<dbReference type="Proteomes" id="UP000248987">
    <property type="component" value="Unassembled WGS sequence"/>
</dbReference>
<dbReference type="AlphaFoldDB" id="A0A327RSA4"/>
<name>A0A327RSA4_9FLAO</name>
<accession>A0A327RSA4</accession>
<dbReference type="InterPro" id="IPR032577">
    <property type="entry name" value="DUF4920"/>
</dbReference>
<protein>
    <submittedName>
        <fullName evidence="1">Uncharacterized protein DUF4920</fullName>
    </submittedName>
</protein>
<dbReference type="Pfam" id="PF16267">
    <property type="entry name" value="DUF4920"/>
    <property type="match status" value="1"/>
</dbReference>
<evidence type="ECO:0000313" key="1">
    <source>
        <dbReference type="EMBL" id="RAJ19729.1"/>
    </source>
</evidence>